<dbReference type="SUPFAM" id="SSF143081">
    <property type="entry name" value="BB1717-like"/>
    <property type="match status" value="1"/>
</dbReference>
<dbReference type="Gene3D" id="3.90.1680.10">
    <property type="entry name" value="SOS response associated peptidase-like"/>
    <property type="match status" value="1"/>
</dbReference>
<dbReference type="EMBL" id="JBHTBZ010000062">
    <property type="protein sequence ID" value="MFC7462304.1"/>
    <property type="molecule type" value="Genomic_DNA"/>
</dbReference>
<sequence>MCYSASVVADHRTFQRMFPTSRLSLQDFHELYGKRKERTKPLLRTPRVMDALFSNPQSDKEREIQELIKAFSEDETAATQKLVFEQRVRLAAAQRKLAEKQTKGALEDERIATDKIADGLAKLKALQRTDLSEGDGRIFPQWFAPILMFEDGQPVIRPMRYQCRPAGMPAKIDRELPGVYNARFDSLRKFWRGLYGRTHGVMLATTFFENVKRHDMEHRELLPGEKPENVVLRFEPRQPHPMWVACLVSHWTPLPGSSEAPLWSFSAITNEPPPEVASAGHDRCIVELRPQNVQAWLTPAGRSLDELDQLLLDKEPAYYEHRLAA</sequence>
<dbReference type="InterPro" id="IPR003738">
    <property type="entry name" value="SRAP"/>
</dbReference>
<accession>A0ABW2SFJ3</accession>
<keyword evidence="2" id="KW-1185">Reference proteome</keyword>
<evidence type="ECO:0000313" key="1">
    <source>
        <dbReference type="EMBL" id="MFC7462304.1"/>
    </source>
</evidence>
<dbReference type="Proteomes" id="UP001596457">
    <property type="component" value="Unassembled WGS sequence"/>
</dbReference>
<proteinExistence type="predicted"/>
<dbReference type="InterPro" id="IPR036590">
    <property type="entry name" value="SRAP-like"/>
</dbReference>
<dbReference type="Pfam" id="PF02586">
    <property type="entry name" value="SRAP"/>
    <property type="match status" value="1"/>
</dbReference>
<name>A0ABW2SFJ3_9BURK</name>
<organism evidence="1 2">
    <name type="scientific">Hydrogenophaga defluvii</name>
    <dbReference type="NCBI Taxonomy" id="249410"/>
    <lineage>
        <taxon>Bacteria</taxon>
        <taxon>Pseudomonadati</taxon>
        <taxon>Pseudomonadota</taxon>
        <taxon>Betaproteobacteria</taxon>
        <taxon>Burkholderiales</taxon>
        <taxon>Comamonadaceae</taxon>
        <taxon>Hydrogenophaga</taxon>
    </lineage>
</organism>
<dbReference type="RefSeq" id="WP_382203094.1">
    <property type="nucleotide sequence ID" value="NZ_JBHTBZ010000062.1"/>
</dbReference>
<reference evidence="2" key="1">
    <citation type="journal article" date="2019" name="Int. J. Syst. Evol. Microbiol.">
        <title>The Global Catalogue of Microorganisms (GCM) 10K type strain sequencing project: providing services to taxonomists for standard genome sequencing and annotation.</title>
        <authorList>
            <consortium name="The Broad Institute Genomics Platform"/>
            <consortium name="The Broad Institute Genome Sequencing Center for Infectious Disease"/>
            <person name="Wu L."/>
            <person name="Ma J."/>
        </authorList>
    </citation>
    <scope>NUCLEOTIDE SEQUENCE [LARGE SCALE GENOMIC DNA]</scope>
    <source>
        <strain evidence="2">CCUG 53903</strain>
    </source>
</reference>
<comment type="caution">
    <text evidence="1">The sequence shown here is derived from an EMBL/GenBank/DDBJ whole genome shotgun (WGS) entry which is preliminary data.</text>
</comment>
<protein>
    <submittedName>
        <fullName evidence="1">SOS response-associated peptidase family protein</fullName>
    </submittedName>
</protein>
<evidence type="ECO:0000313" key="2">
    <source>
        <dbReference type="Proteomes" id="UP001596457"/>
    </source>
</evidence>
<gene>
    <name evidence="1" type="ORF">ACFQU0_17900</name>
</gene>